<comment type="caution">
    <text evidence="3">The sequence shown here is derived from an EMBL/GenBank/DDBJ whole genome shotgun (WGS) entry which is preliminary data.</text>
</comment>
<organism evidence="3 4">
    <name type="scientific">Bradyrhizobium denitrificans</name>
    <dbReference type="NCBI Taxonomy" id="2734912"/>
    <lineage>
        <taxon>Bacteria</taxon>
        <taxon>Pseudomonadati</taxon>
        <taxon>Pseudomonadota</taxon>
        <taxon>Alphaproteobacteria</taxon>
        <taxon>Hyphomicrobiales</taxon>
        <taxon>Nitrobacteraceae</taxon>
        <taxon>Bradyrhizobium</taxon>
    </lineage>
</organism>
<name>A0ABS5GFK7_9BRAD</name>
<keyword evidence="4" id="KW-1185">Reference proteome</keyword>
<evidence type="ECO:0000313" key="3">
    <source>
        <dbReference type="EMBL" id="MBR1139945.1"/>
    </source>
</evidence>
<dbReference type="RefSeq" id="WP_172241392.1">
    <property type="nucleotide sequence ID" value="NZ_JABFDP010000032.1"/>
</dbReference>
<sequence length="136" mass="15165">MRITVETAVAAPIDQVWRAYTTPADIVKWNAASDDWHTTKAAVDLREGGAFSSRMEAKDGSMGFDFAGTYTKIAEHKLIAYAFGDRKAEVHFEPGPNGVVVRVVFDPETMHPVEQQQQGWQAILDNFKRHVEAKTS</sequence>
<evidence type="ECO:0000259" key="2">
    <source>
        <dbReference type="Pfam" id="PF08327"/>
    </source>
</evidence>
<dbReference type="CDD" id="cd08897">
    <property type="entry name" value="SRPBCC_CalC_Aha1-like_4"/>
    <property type="match status" value="1"/>
</dbReference>
<comment type="similarity">
    <text evidence="1">Belongs to the AHA1 family.</text>
</comment>
<dbReference type="InterPro" id="IPR023393">
    <property type="entry name" value="START-like_dom_sf"/>
</dbReference>
<dbReference type="SUPFAM" id="SSF55961">
    <property type="entry name" value="Bet v1-like"/>
    <property type="match status" value="1"/>
</dbReference>
<reference evidence="4" key="1">
    <citation type="journal article" date="2021" name="ISME J.">
        <title>Evolutionary origin and ecological implication of a unique nif island in free-living Bradyrhizobium lineages.</title>
        <authorList>
            <person name="Tao J."/>
        </authorList>
    </citation>
    <scope>NUCLEOTIDE SEQUENCE [LARGE SCALE GENOMIC DNA]</scope>
    <source>
        <strain evidence="4">SZCCT0094</strain>
    </source>
</reference>
<proteinExistence type="inferred from homology"/>
<evidence type="ECO:0000256" key="1">
    <source>
        <dbReference type="ARBA" id="ARBA00006817"/>
    </source>
</evidence>
<feature type="domain" description="Activator of Hsp90 ATPase homologue 1/2-like C-terminal" evidence="2">
    <location>
        <begin position="10"/>
        <end position="132"/>
    </location>
</feature>
<dbReference type="Gene3D" id="3.30.530.20">
    <property type="match status" value="1"/>
</dbReference>
<accession>A0ABS5GFK7</accession>
<dbReference type="Proteomes" id="UP001314635">
    <property type="component" value="Unassembled WGS sequence"/>
</dbReference>
<gene>
    <name evidence="3" type="ORF">JQ619_29735</name>
</gene>
<dbReference type="EMBL" id="JAFCLK010000035">
    <property type="protein sequence ID" value="MBR1139945.1"/>
    <property type="molecule type" value="Genomic_DNA"/>
</dbReference>
<protein>
    <submittedName>
        <fullName evidence="3">SRPBCC family protein</fullName>
    </submittedName>
</protein>
<dbReference type="Pfam" id="PF08327">
    <property type="entry name" value="AHSA1"/>
    <property type="match status" value="1"/>
</dbReference>
<dbReference type="InterPro" id="IPR013538">
    <property type="entry name" value="ASHA1/2-like_C"/>
</dbReference>
<evidence type="ECO:0000313" key="4">
    <source>
        <dbReference type="Proteomes" id="UP001314635"/>
    </source>
</evidence>